<gene>
    <name evidence="3" type="ORF">AAFF_G00325510</name>
</gene>
<dbReference type="PANTHER" id="PTHR45632:SF3">
    <property type="entry name" value="KELCH-LIKE PROTEIN 32"/>
    <property type="match status" value="1"/>
</dbReference>
<dbReference type="SUPFAM" id="SSF117281">
    <property type="entry name" value="Kelch motif"/>
    <property type="match status" value="1"/>
</dbReference>
<dbReference type="Proteomes" id="UP001221898">
    <property type="component" value="Unassembled WGS sequence"/>
</dbReference>
<sequence length="306" mass="34213">MFAKDLILMINDTAAVAYDANDNECFLASMAEQIPRNHVSMVSKNNLYVIGGIFVDDDNKEHPLQCYFYQLDTLAADWIALPPMPSPRSLFGMGDCGNLLFAVAGKDLQTNESLDSVMCYDNEKLKWNETKKLPLRIHGHSVVSHNGLVYCIGGKTDDNKTLNKMFAYNHKQSEWRELAAMKTPRAMFGATVHNGKIVVVGGVNEEGLTAGTEAYDFGTNKWEEFPEFPQERSSINLISSGSTLYAVGGFAMVELENKECAPSELTDIWQYEEDKKQWSGMLREMRYASGASCISMRLNVAKMPKL</sequence>
<dbReference type="InterPro" id="IPR006652">
    <property type="entry name" value="Kelch_1"/>
</dbReference>
<reference evidence="3" key="1">
    <citation type="journal article" date="2023" name="Science">
        <title>Genome structures resolve the early diversification of teleost fishes.</title>
        <authorList>
            <person name="Parey E."/>
            <person name="Louis A."/>
            <person name="Montfort J."/>
            <person name="Bouchez O."/>
            <person name="Roques C."/>
            <person name="Iampietro C."/>
            <person name="Lluch J."/>
            <person name="Castinel A."/>
            <person name="Donnadieu C."/>
            <person name="Desvignes T."/>
            <person name="Floi Bucao C."/>
            <person name="Jouanno E."/>
            <person name="Wen M."/>
            <person name="Mejri S."/>
            <person name="Dirks R."/>
            <person name="Jansen H."/>
            <person name="Henkel C."/>
            <person name="Chen W.J."/>
            <person name="Zahm M."/>
            <person name="Cabau C."/>
            <person name="Klopp C."/>
            <person name="Thompson A.W."/>
            <person name="Robinson-Rechavi M."/>
            <person name="Braasch I."/>
            <person name="Lecointre G."/>
            <person name="Bobe J."/>
            <person name="Postlethwait J.H."/>
            <person name="Berthelot C."/>
            <person name="Roest Crollius H."/>
            <person name="Guiguen Y."/>
        </authorList>
    </citation>
    <scope>NUCLEOTIDE SEQUENCE</scope>
    <source>
        <strain evidence="3">NC1722</strain>
    </source>
</reference>
<comment type="caution">
    <text evidence="3">The sequence shown here is derived from an EMBL/GenBank/DDBJ whole genome shotgun (WGS) entry which is preliminary data.</text>
</comment>
<dbReference type="AlphaFoldDB" id="A0AAD7TAB1"/>
<organism evidence="3 4">
    <name type="scientific">Aldrovandia affinis</name>
    <dbReference type="NCBI Taxonomy" id="143900"/>
    <lineage>
        <taxon>Eukaryota</taxon>
        <taxon>Metazoa</taxon>
        <taxon>Chordata</taxon>
        <taxon>Craniata</taxon>
        <taxon>Vertebrata</taxon>
        <taxon>Euteleostomi</taxon>
        <taxon>Actinopterygii</taxon>
        <taxon>Neopterygii</taxon>
        <taxon>Teleostei</taxon>
        <taxon>Notacanthiformes</taxon>
        <taxon>Halosauridae</taxon>
        <taxon>Aldrovandia</taxon>
    </lineage>
</organism>
<evidence type="ECO:0000256" key="2">
    <source>
        <dbReference type="ARBA" id="ARBA00022737"/>
    </source>
</evidence>
<evidence type="ECO:0000256" key="1">
    <source>
        <dbReference type="ARBA" id="ARBA00022441"/>
    </source>
</evidence>
<accession>A0AAD7TAB1</accession>
<evidence type="ECO:0000313" key="3">
    <source>
        <dbReference type="EMBL" id="KAJ8416673.1"/>
    </source>
</evidence>
<name>A0AAD7TAB1_9TELE</name>
<proteinExistence type="predicted"/>
<dbReference type="InterPro" id="IPR015915">
    <property type="entry name" value="Kelch-typ_b-propeller"/>
</dbReference>
<evidence type="ECO:0000313" key="4">
    <source>
        <dbReference type="Proteomes" id="UP001221898"/>
    </source>
</evidence>
<dbReference type="Pfam" id="PF24681">
    <property type="entry name" value="Kelch_KLHDC2_KLHL20_DRC7"/>
    <property type="match status" value="1"/>
</dbReference>
<dbReference type="EMBL" id="JAINUG010000005">
    <property type="protein sequence ID" value="KAJ8416673.1"/>
    <property type="molecule type" value="Genomic_DNA"/>
</dbReference>
<keyword evidence="2" id="KW-0677">Repeat</keyword>
<dbReference type="FunFam" id="2.120.10.80:FF:000025">
    <property type="entry name" value="Kelch-like family member 41"/>
    <property type="match status" value="1"/>
</dbReference>
<dbReference type="PANTHER" id="PTHR45632">
    <property type="entry name" value="LD33804P"/>
    <property type="match status" value="1"/>
</dbReference>
<dbReference type="Gene3D" id="2.120.10.80">
    <property type="entry name" value="Kelch-type beta propeller"/>
    <property type="match status" value="1"/>
</dbReference>
<dbReference type="SMART" id="SM00612">
    <property type="entry name" value="Kelch"/>
    <property type="match status" value="4"/>
</dbReference>
<keyword evidence="1" id="KW-0880">Kelch repeat</keyword>
<protein>
    <submittedName>
        <fullName evidence="3">Uncharacterized protein</fullName>
    </submittedName>
</protein>
<keyword evidence="4" id="KW-1185">Reference proteome</keyword>